<dbReference type="InterPro" id="IPR051789">
    <property type="entry name" value="Bact_Polyamine_Transport"/>
</dbReference>
<dbReference type="PROSITE" id="PS50928">
    <property type="entry name" value="ABC_TM1"/>
    <property type="match status" value="1"/>
</dbReference>
<comment type="subcellular location">
    <subcellularLocation>
        <location evidence="1">Cell membrane</location>
        <topology evidence="1">Multi-pass membrane protein</topology>
    </subcellularLocation>
</comment>
<feature type="domain" description="ABC transmembrane type-1" evidence="9">
    <location>
        <begin position="78"/>
        <end position="269"/>
    </location>
</feature>
<feature type="transmembrane region" description="Helical" evidence="8">
    <location>
        <begin position="248"/>
        <end position="270"/>
    </location>
</feature>
<evidence type="ECO:0000256" key="1">
    <source>
        <dbReference type="ARBA" id="ARBA00004651"/>
    </source>
</evidence>
<keyword evidence="7 8" id="KW-0472">Membrane</keyword>
<evidence type="ECO:0000256" key="6">
    <source>
        <dbReference type="ARBA" id="ARBA00022989"/>
    </source>
</evidence>
<dbReference type="SUPFAM" id="SSF161098">
    <property type="entry name" value="MetI-like"/>
    <property type="match status" value="1"/>
</dbReference>
<evidence type="ECO:0000256" key="2">
    <source>
        <dbReference type="ARBA" id="ARBA00007069"/>
    </source>
</evidence>
<feature type="transmembrane region" description="Helical" evidence="8">
    <location>
        <begin position="25"/>
        <end position="45"/>
    </location>
</feature>
<dbReference type="PATRIC" id="fig|743966.3.peg.169"/>
<comment type="similarity">
    <text evidence="2">Belongs to the binding-protein-dependent transport system permease family. CysTW subfamily.</text>
</comment>
<keyword evidence="4" id="KW-1003">Cell membrane</keyword>
<proteinExistence type="inferred from homology"/>
<dbReference type="PANTHER" id="PTHR43848">
    <property type="entry name" value="PUTRESCINE TRANSPORT SYSTEM PERMEASE PROTEIN POTI"/>
    <property type="match status" value="1"/>
</dbReference>
<evidence type="ECO:0000256" key="3">
    <source>
        <dbReference type="ARBA" id="ARBA00022448"/>
    </source>
</evidence>
<organism evidence="10 11">
    <name type="scientific">Mesomycoplasma bovoculi M165/69</name>
    <dbReference type="NCBI Taxonomy" id="743966"/>
    <lineage>
        <taxon>Bacteria</taxon>
        <taxon>Bacillati</taxon>
        <taxon>Mycoplasmatota</taxon>
        <taxon>Mycoplasmoidales</taxon>
        <taxon>Metamycoplasmataceae</taxon>
        <taxon>Mesomycoplasma</taxon>
    </lineage>
</organism>
<evidence type="ECO:0000313" key="10">
    <source>
        <dbReference type="EMBL" id="AHH45183.1"/>
    </source>
</evidence>
<feature type="transmembrane region" description="Helical" evidence="8">
    <location>
        <begin position="201"/>
        <end position="221"/>
    </location>
</feature>
<evidence type="ECO:0000256" key="7">
    <source>
        <dbReference type="ARBA" id="ARBA00023136"/>
    </source>
</evidence>
<name>W5V057_9BACT</name>
<evidence type="ECO:0000256" key="4">
    <source>
        <dbReference type="ARBA" id="ARBA00022475"/>
    </source>
</evidence>
<keyword evidence="3" id="KW-0813">Transport</keyword>
<gene>
    <name evidence="10" type="primary">potC</name>
    <name evidence="10" type="ORF">MYB_00850</name>
</gene>
<protein>
    <submittedName>
        <fullName evidence="10">Spermidine/putrescine transport system permease</fullName>
    </submittedName>
</protein>
<dbReference type="InterPro" id="IPR000515">
    <property type="entry name" value="MetI-like"/>
</dbReference>
<dbReference type="STRING" id="743966.MYB_00850"/>
<dbReference type="Proteomes" id="UP000019229">
    <property type="component" value="Chromosome"/>
</dbReference>
<dbReference type="PANTHER" id="PTHR43848:SF2">
    <property type="entry name" value="PUTRESCINE TRANSPORT SYSTEM PERMEASE PROTEIN POTI"/>
    <property type="match status" value="1"/>
</dbReference>
<keyword evidence="6 8" id="KW-1133">Transmembrane helix</keyword>
<feature type="transmembrane region" description="Helical" evidence="8">
    <location>
        <begin position="124"/>
        <end position="146"/>
    </location>
</feature>
<sequence>MTKISPIITKIWDFLIQREIWKKSYVWLLLLLFYIPIFTGSVFAFNAPSKKGFISSTWNKFSLQAFYDLSNEGFGNALVNTIIIALVTAFVVVSLSLITVFALWRQKSKTAKSYVSLTSNVPLINPDVITAVAMATILTSMFGVLAATSEGLARAIVSHIVMTLPYGILLLHPRSEKFPLTLFEAAQDLGYSKLQAWFLVYLKYMMPAITSTLVVVIFLSFDDFILTKITSNTQTVGTLLYQGTFKTWALLLGTFMLFFVVVGNIIWIYLKTKKDKKWTQK</sequence>
<keyword evidence="5 8" id="KW-0812">Transmembrane</keyword>
<dbReference type="HOGENOM" id="CLU_016047_3_0_14"/>
<evidence type="ECO:0000256" key="8">
    <source>
        <dbReference type="SAM" id="Phobius"/>
    </source>
</evidence>
<dbReference type="InterPro" id="IPR035906">
    <property type="entry name" value="MetI-like_sf"/>
</dbReference>
<dbReference type="EMBL" id="CP007154">
    <property type="protein sequence ID" value="AHH45183.1"/>
    <property type="molecule type" value="Genomic_DNA"/>
</dbReference>
<dbReference type="KEGG" id="mbc:MYB_00850"/>
<feature type="transmembrane region" description="Helical" evidence="8">
    <location>
        <begin position="152"/>
        <end position="171"/>
    </location>
</feature>
<accession>W5V057</accession>
<dbReference type="GO" id="GO:0005886">
    <property type="term" value="C:plasma membrane"/>
    <property type="evidence" value="ECO:0007669"/>
    <property type="project" value="UniProtKB-SubCell"/>
</dbReference>
<evidence type="ECO:0000259" key="9">
    <source>
        <dbReference type="PROSITE" id="PS50928"/>
    </source>
</evidence>
<dbReference type="eggNOG" id="COG1177">
    <property type="taxonomic scope" value="Bacteria"/>
</dbReference>
<reference evidence="10 11" key="1">
    <citation type="journal article" date="2014" name="Genome Announc.">
        <title>Complete Genome Sequence of Mycoplasma bovoculi Strain M165/69T (ATCC 29104).</title>
        <authorList>
            <person name="Calcutt M.J."/>
            <person name="Foecking M.F."/>
        </authorList>
    </citation>
    <scope>NUCLEOTIDE SEQUENCE [LARGE SCALE GENOMIC DNA]</scope>
    <source>
        <strain evidence="10">M165/69</strain>
    </source>
</reference>
<dbReference type="AlphaFoldDB" id="W5V057"/>
<dbReference type="Gene3D" id="1.10.3720.10">
    <property type="entry name" value="MetI-like"/>
    <property type="match status" value="1"/>
</dbReference>
<evidence type="ECO:0000256" key="5">
    <source>
        <dbReference type="ARBA" id="ARBA00022692"/>
    </source>
</evidence>
<dbReference type="CDD" id="cd06261">
    <property type="entry name" value="TM_PBP2"/>
    <property type="match status" value="1"/>
</dbReference>
<keyword evidence="11" id="KW-1185">Reference proteome</keyword>
<evidence type="ECO:0000313" key="11">
    <source>
        <dbReference type="Proteomes" id="UP000019229"/>
    </source>
</evidence>
<dbReference type="GO" id="GO:0055085">
    <property type="term" value="P:transmembrane transport"/>
    <property type="evidence" value="ECO:0007669"/>
    <property type="project" value="InterPro"/>
</dbReference>
<feature type="transmembrane region" description="Helical" evidence="8">
    <location>
        <begin position="77"/>
        <end position="104"/>
    </location>
</feature>